<name>A0A9W7SM23_9PEZI</name>
<evidence type="ECO:0000256" key="1">
    <source>
        <dbReference type="SAM" id="MobiDB-lite"/>
    </source>
</evidence>
<reference evidence="2 3" key="2">
    <citation type="journal article" date="2021" name="Curr. Genet.">
        <title>Genetic response to nitrogen starvation in the aggressive Eucalyptus foliar pathogen Teratosphaeria destructans.</title>
        <authorList>
            <person name="Havenga M."/>
            <person name="Wingfield B.D."/>
            <person name="Wingfield M.J."/>
            <person name="Dreyer L.L."/>
            <person name="Roets F."/>
            <person name="Aylward J."/>
        </authorList>
    </citation>
    <scope>NUCLEOTIDE SEQUENCE [LARGE SCALE GENOMIC DNA]</scope>
    <source>
        <strain evidence="2">CMW44962</strain>
    </source>
</reference>
<organism evidence="2 3">
    <name type="scientific">Teratosphaeria destructans</name>
    <dbReference type="NCBI Taxonomy" id="418781"/>
    <lineage>
        <taxon>Eukaryota</taxon>
        <taxon>Fungi</taxon>
        <taxon>Dikarya</taxon>
        <taxon>Ascomycota</taxon>
        <taxon>Pezizomycotina</taxon>
        <taxon>Dothideomycetes</taxon>
        <taxon>Dothideomycetidae</taxon>
        <taxon>Mycosphaerellales</taxon>
        <taxon>Teratosphaeriaceae</taxon>
        <taxon>Teratosphaeria</taxon>
    </lineage>
</organism>
<sequence length="208" mass="23096">MAPVTRNQPRLQRLGASGEGHASTAARSSGIQKARSGSKKKAQGRGTKAQASWDSSRDTPQSLSAEPWSISQPRPLGKDSLLNDEAVLGIIPPVRSVPDAYNALWLEQRHFRRIVRDHEGWVSRVSEPMDKRGRPAHKLMHDYYVREMPSVGSQSESGTSSTPDKQSQSSGLREEVKAEELASDNGDEMEDWEIEEMADRLSPSLEKY</sequence>
<dbReference type="Proteomes" id="UP001138500">
    <property type="component" value="Unassembled WGS sequence"/>
</dbReference>
<gene>
    <name evidence="2" type="ORF">Tdes44962_MAKER00711</name>
</gene>
<feature type="compositionally biased region" description="Polar residues" evidence="1">
    <location>
        <begin position="1"/>
        <end position="10"/>
    </location>
</feature>
<keyword evidence="3" id="KW-1185">Reference proteome</keyword>
<accession>A0A9W7SM23</accession>
<evidence type="ECO:0000313" key="2">
    <source>
        <dbReference type="EMBL" id="KAH9822883.1"/>
    </source>
</evidence>
<feature type="compositionally biased region" description="Acidic residues" evidence="1">
    <location>
        <begin position="181"/>
        <end position="196"/>
    </location>
</feature>
<feature type="compositionally biased region" description="Polar residues" evidence="1">
    <location>
        <begin position="49"/>
        <end position="72"/>
    </location>
</feature>
<feature type="region of interest" description="Disordered" evidence="1">
    <location>
        <begin position="150"/>
        <end position="208"/>
    </location>
</feature>
<dbReference type="EMBL" id="RIBY02002200">
    <property type="protein sequence ID" value="KAH9822883.1"/>
    <property type="molecule type" value="Genomic_DNA"/>
</dbReference>
<dbReference type="AlphaFoldDB" id="A0A9W7SM23"/>
<comment type="caution">
    <text evidence="2">The sequence shown here is derived from an EMBL/GenBank/DDBJ whole genome shotgun (WGS) entry which is preliminary data.</text>
</comment>
<reference evidence="2 3" key="1">
    <citation type="journal article" date="2018" name="IMA Fungus">
        <title>IMA Genome-F 10: Nine draft genome sequences of Claviceps purpurea s.lat., including C. arundinis, C. humidiphila, and C. cf. spartinae, pseudomolecules for the pitch canker pathogen Fusarium circinatum, draft genome of Davidsoniella eucalypti, Grosmannia galeiformis, Quambalaria eucalypti, and Teratosphaeria destructans.</title>
        <authorList>
            <person name="Wingfield B.D."/>
            <person name="Liu M."/>
            <person name="Nguyen H.D."/>
            <person name="Lane F.A."/>
            <person name="Morgan S.W."/>
            <person name="De Vos L."/>
            <person name="Wilken P.M."/>
            <person name="Duong T.A."/>
            <person name="Aylward J."/>
            <person name="Coetzee M.P."/>
            <person name="Dadej K."/>
            <person name="De Beer Z.W."/>
            <person name="Findlay W."/>
            <person name="Havenga M."/>
            <person name="Kolarik M."/>
            <person name="Menzies J.G."/>
            <person name="Naidoo K."/>
            <person name="Pochopski O."/>
            <person name="Shoukouhi P."/>
            <person name="Santana Q.C."/>
            <person name="Seifert K.A."/>
            <person name="Soal N."/>
            <person name="Steenkamp E.T."/>
            <person name="Tatham C.T."/>
            <person name="van der Nest M.A."/>
            <person name="Wingfield M.J."/>
        </authorList>
    </citation>
    <scope>NUCLEOTIDE SEQUENCE [LARGE SCALE GENOMIC DNA]</scope>
    <source>
        <strain evidence="2">CMW44962</strain>
    </source>
</reference>
<feature type="region of interest" description="Disordered" evidence="1">
    <location>
        <begin position="1"/>
        <end position="77"/>
    </location>
</feature>
<proteinExistence type="predicted"/>
<protein>
    <submittedName>
        <fullName evidence="2">Uncharacterized protein</fullName>
    </submittedName>
</protein>
<evidence type="ECO:0000313" key="3">
    <source>
        <dbReference type="Proteomes" id="UP001138500"/>
    </source>
</evidence>
<feature type="compositionally biased region" description="Low complexity" evidence="1">
    <location>
        <begin position="150"/>
        <end position="162"/>
    </location>
</feature>